<name>A0A062H8G1_ACIBA</name>
<proteinExistence type="predicted"/>
<dbReference type="EMBL" id="JMOD01000363">
    <property type="protein sequence ID" value="KCY03755.1"/>
    <property type="molecule type" value="Genomic_DNA"/>
</dbReference>
<organism evidence="1 2">
    <name type="scientific">Acinetobacter baumannii 21072</name>
    <dbReference type="NCBI Taxonomy" id="1310697"/>
    <lineage>
        <taxon>Bacteria</taxon>
        <taxon>Pseudomonadati</taxon>
        <taxon>Pseudomonadota</taxon>
        <taxon>Gammaproteobacteria</taxon>
        <taxon>Moraxellales</taxon>
        <taxon>Moraxellaceae</taxon>
        <taxon>Acinetobacter</taxon>
        <taxon>Acinetobacter calcoaceticus/baumannii complex</taxon>
    </lineage>
</organism>
<comment type="caution">
    <text evidence="1">The sequence shown here is derived from an EMBL/GenBank/DDBJ whole genome shotgun (WGS) entry which is preliminary data.</text>
</comment>
<accession>A0A062H8G1</accession>
<dbReference type="Proteomes" id="UP000027327">
    <property type="component" value="Unassembled WGS sequence"/>
</dbReference>
<gene>
    <name evidence="1" type="ORF">J596_4538</name>
</gene>
<reference evidence="1 2" key="1">
    <citation type="submission" date="2014-04" db="EMBL/GenBank/DDBJ databases">
        <title>Comparative genomics and transcriptomics to identify genetic mechanisms underlying the emergence of carbapenem resistant Acinetobacter baumannii (CRAb).</title>
        <authorList>
            <person name="Harris A.D."/>
            <person name="Johnson K.J."/>
            <person name="George J."/>
            <person name="Nadendla S."/>
            <person name="Daugherty S.C."/>
            <person name="Parankush S."/>
            <person name="Sadzewicz L."/>
            <person name="Tallon L."/>
            <person name="Sengamalay N."/>
            <person name="Hazen T.H."/>
            <person name="Rasko D.A."/>
        </authorList>
    </citation>
    <scope>NUCLEOTIDE SEQUENCE [LARGE SCALE GENOMIC DNA]</scope>
    <source>
        <strain evidence="1 2">21072</strain>
    </source>
</reference>
<feature type="non-terminal residue" evidence="1">
    <location>
        <position position="37"/>
    </location>
</feature>
<protein>
    <submittedName>
        <fullName evidence="1">Uncharacterized protein</fullName>
    </submittedName>
</protein>
<sequence length="37" mass="4119">MNLVTVAVRLVPVLSASESRLSAFLNKRSQLLEELAY</sequence>
<dbReference type="AlphaFoldDB" id="A0A062H8G1"/>
<evidence type="ECO:0000313" key="1">
    <source>
        <dbReference type="EMBL" id="KCY03755.1"/>
    </source>
</evidence>
<evidence type="ECO:0000313" key="2">
    <source>
        <dbReference type="Proteomes" id="UP000027327"/>
    </source>
</evidence>